<dbReference type="InterPro" id="IPR006073">
    <property type="entry name" value="GTP-bd"/>
</dbReference>
<evidence type="ECO:0000259" key="2">
    <source>
        <dbReference type="Pfam" id="PF01926"/>
    </source>
</evidence>
<dbReference type="Pfam" id="PF01926">
    <property type="entry name" value="MMR_HSR1"/>
    <property type="match status" value="1"/>
</dbReference>
<protein>
    <submittedName>
        <fullName evidence="4">Nitric oxide associated protein 1</fullName>
    </submittedName>
</protein>
<sequence>MLSRLLISAPRSIHTAVGKYSRFQQQLSSLSPKPMLKTNCCCGRIQQHRLVSSLRSIPKVPQCPTCGAAFQTDNPEAAGYLNEQKWRQMNQANVVKGLPLVEGTGNDIAAKIPGLSDSEARLRIAADRRVLSDEAYKSIMKDVDDPQAKALFTDVEPTDGDSGAADDKVTDQKDSEEQSADFAPFDTLVAARMRRRAEQGRDRIICQRCHTLKHHNQVKRSWKEDIISDPRVLRFLQYKPNIMIIVVCDLFDIPGSLIPHLGDIIGSRHPVILVANKSDLLPKDFHQQRLMMWFKRFSKSLEVNVKSIHFVSALKNIGIRELAAEIMEYRRPGQDVYMVGRANVGKSELINGLLRISIGGTAHRVLASHIPGTTMGLYGIPIHRFSKALVPTTGTQHQDRRTYLYDTPGVFSSKSIVGYLTNEELKMVVCRKRITPFTYILENGKSVMLGGLGRIDLVDGPARVLVTVFSAIRPHFTRISRADELANRMRAGEQTVLQPPVGDSDRLQWFPHQKLALEHEFEGTHKRNASLDVVFAGVGWIAITGLFPWAKIRIYSPFGAGVGVRPPMLPFEYDRITSHMSSQRKTPK</sequence>
<dbReference type="AlphaFoldDB" id="A0A9W8I768"/>
<dbReference type="GO" id="GO:0005525">
    <property type="term" value="F:GTP binding"/>
    <property type="evidence" value="ECO:0007669"/>
    <property type="project" value="InterPro"/>
</dbReference>
<dbReference type="OrthoDB" id="1696305at2759"/>
<proteinExistence type="predicted"/>
<evidence type="ECO:0000259" key="3">
    <source>
        <dbReference type="Pfam" id="PF21516"/>
    </source>
</evidence>
<name>A0A9W8I768_9FUNG</name>
<gene>
    <name evidence="4" type="primary">NOA1</name>
    <name evidence="4" type="ORF">IWW36_003770</name>
</gene>
<feature type="compositionally biased region" description="Basic and acidic residues" evidence="1">
    <location>
        <begin position="165"/>
        <end position="176"/>
    </location>
</feature>
<reference evidence="4" key="1">
    <citation type="submission" date="2022-07" db="EMBL/GenBank/DDBJ databases">
        <title>Phylogenomic reconstructions and comparative analyses of Kickxellomycotina fungi.</title>
        <authorList>
            <person name="Reynolds N.K."/>
            <person name="Stajich J.E."/>
            <person name="Barry K."/>
            <person name="Grigoriev I.V."/>
            <person name="Crous P."/>
            <person name="Smith M.E."/>
        </authorList>
    </citation>
    <scope>NUCLEOTIDE SEQUENCE</scope>
    <source>
        <strain evidence="4">NRRL 1566</strain>
    </source>
</reference>
<comment type="caution">
    <text evidence="4">The sequence shown here is derived from an EMBL/GenBank/DDBJ whole genome shotgun (WGS) entry which is preliminary data.</text>
</comment>
<organism evidence="4 5">
    <name type="scientific">Coemansia brasiliensis</name>
    <dbReference type="NCBI Taxonomy" id="2650707"/>
    <lineage>
        <taxon>Eukaryota</taxon>
        <taxon>Fungi</taxon>
        <taxon>Fungi incertae sedis</taxon>
        <taxon>Zoopagomycota</taxon>
        <taxon>Kickxellomycotina</taxon>
        <taxon>Kickxellomycetes</taxon>
        <taxon>Kickxellales</taxon>
        <taxon>Kickxellaceae</taxon>
        <taxon>Coemansia</taxon>
    </lineage>
</organism>
<dbReference type="PANTHER" id="PTHR46434">
    <property type="entry name" value="GENETIC INTERACTOR OF PROHIBITINS 3, MITOCHONDRIAL"/>
    <property type="match status" value="1"/>
</dbReference>
<dbReference type="SUPFAM" id="SSF52540">
    <property type="entry name" value="P-loop containing nucleoside triphosphate hydrolases"/>
    <property type="match status" value="1"/>
</dbReference>
<dbReference type="Gene3D" id="3.40.50.300">
    <property type="entry name" value="P-loop containing nucleotide triphosphate hydrolases"/>
    <property type="match status" value="1"/>
</dbReference>
<feature type="domain" description="G" evidence="2">
    <location>
        <begin position="336"/>
        <end position="412"/>
    </location>
</feature>
<feature type="domain" description="NOA1/YqeH-like C-terminal" evidence="3">
    <location>
        <begin position="470"/>
        <end position="566"/>
    </location>
</feature>
<feature type="region of interest" description="Disordered" evidence="1">
    <location>
        <begin position="153"/>
        <end position="179"/>
    </location>
</feature>
<evidence type="ECO:0000313" key="4">
    <source>
        <dbReference type="EMBL" id="KAJ2847606.1"/>
    </source>
</evidence>
<dbReference type="CDD" id="cd01855">
    <property type="entry name" value="YqeH"/>
    <property type="match status" value="1"/>
</dbReference>
<evidence type="ECO:0000313" key="5">
    <source>
        <dbReference type="Proteomes" id="UP001139887"/>
    </source>
</evidence>
<dbReference type="InterPro" id="IPR048422">
    <property type="entry name" value="NOA1/YqeH-like_C"/>
</dbReference>
<keyword evidence="5" id="KW-1185">Reference proteome</keyword>
<dbReference type="PANTHER" id="PTHR46434:SF1">
    <property type="entry name" value="GENETIC INTERACTOR OF PROHIBITINS 3, MITOCHONDRIAL"/>
    <property type="match status" value="1"/>
</dbReference>
<dbReference type="InterPro" id="IPR027417">
    <property type="entry name" value="P-loop_NTPase"/>
</dbReference>
<evidence type="ECO:0000256" key="1">
    <source>
        <dbReference type="SAM" id="MobiDB-lite"/>
    </source>
</evidence>
<accession>A0A9W8I768</accession>
<dbReference type="Pfam" id="PF21516">
    <property type="entry name" value="YqeH-like_C"/>
    <property type="match status" value="1"/>
</dbReference>
<dbReference type="Proteomes" id="UP001139887">
    <property type="component" value="Unassembled WGS sequence"/>
</dbReference>
<dbReference type="EMBL" id="JANBUW010000288">
    <property type="protein sequence ID" value="KAJ2847606.1"/>
    <property type="molecule type" value="Genomic_DNA"/>
</dbReference>
<dbReference type="InterPro" id="IPR050896">
    <property type="entry name" value="Mito_lipid_metab_GTPase"/>
</dbReference>
<dbReference type="GO" id="GO:0005739">
    <property type="term" value="C:mitochondrion"/>
    <property type="evidence" value="ECO:0007669"/>
    <property type="project" value="TreeGrafter"/>
</dbReference>